<protein>
    <recommendedName>
        <fullName evidence="6">F-box domain-containing protein</fullName>
    </recommendedName>
</protein>
<dbReference type="OrthoDB" id="3650798at2759"/>
<proteinExistence type="predicted"/>
<dbReference type="AlphaFoldDB" id="A0A2G5HLY6"/>
<dbReference type="EMBL" id="LKMD01000105">
    <property type="protein sequence ID" value="PIA93576.1"/>
    <property type="molecule type" value="Genomic_DNA"/>
</dbReference>
<organism evidence="2 4">
    <name type="scientific">Cercospora beticola</name>
    <name type="common">Sugarbeet leaf spot fungus</name>
    <dbReference type="NCBI Taxonomy" id="122368"/>
    <lineage>
        <taxon>Eukaryota</taxon>
        <taxon>Fungi</taxon>
        <taxon>Dikarya</taxon>
        <taxon>Ascomycota</taxon>
        <taxon>Pezizomycotina</taxon>
        <taxon>Dothideomycetes</taxon>
        <taxon>Dothideomycetidae</taxon>
        <taxon>Mycosphaerellales</taxon>
        <taxon>Mycosphaerellaceae</taxon>
        <taxon>Cercospora</taxon>
    </lineage>
</organism>
<gene>
    <name evidence="2" type="ORF">CB0940_03948</name>
    <name evidence="3" type="ORF">RHO25_005772</name>
</gene>
<reference evidence="2 4" key="1">
    <citation type="submission" date="2015-10" db="EMBL/GenBank/DDBJ databases">
        <title>The cercosporin biosynthetic gene cluster was horizontally transferred to several fungal lineages and shown to be expanded in Cercospora beticola based on microsynteny with recipient genomes.</title>
        <authorList>
            <person name="De Jonge R."/>
            <person name="Ebert M.K."/>
            <person name="Suttle J.C."/>
            <person name="Jurick Ii W.M."/>
            <person name="Secor G.A."/>
            <person name="Thomma B.P."/>
            <person name="Van De Peer Y."/>
            <person name="Bolton M.D."/>
        </authorList>
    </citation>
    <scope>NUCLEOTIDE SEQUENCE [LARGE SCALE GENOMIC DNA]</scope>
    <source>
        <strain evidence="2 4">09-40</strain>
    </source>
</reference>
<sequence length="421" mass="47669">MAYVKLSYEEPYSYPRSRVPLSSAPPINLAIDDVRQLQDDHAMIESSLAKLREELDGSSASADVLEILERMRVASARTTEHSQGMWELVPITQRATTRTAIVAEKVFDTPELLEEILTYLKLNEVVTAMRVKKAWCNTVKGSVKLKRWLGLTTPVGGFFHCAFLKPGCDESPHRAWYTLPNRQLYVWLPKFMIFQKAGLWSDSRCWHPEFISTTRLQEYKEHINTLEIRIISKPSVGREPGVRVANTPICYPSVHQLTYEIFCGCGSRCESTGELMLSSNNAKGLTVGDVTRHTNEILRETGHVTRACIFVQIYYTARVELLDNDPITLQRRKAIEAYEQGPDIGSGDPLCFLRYGSDSTTASSSTISSGDDLDMEDVDQGSVSGDEDSWQRASEKEWENANCYFRAKAFPYDDSDSDDWW</sequence>
<reference evidence="3 5" key="2">
    <citation type="submission" date="2023-09" db="EMBL/GenBank/DDBJ databases">
        <title>Complete-Gapless Cercospora beticola genome.</title>
        <authorList>
            <person name="Wyatt N.A."/>
            <person name="Spanner R.E."/>
            <person name="Bolton M.D."/>
        </authorList>
    </citation>
    <scope>NUCLEOTIDE SEQUENCE [LARGE SCALE GENOMIC DNA]</scope>
    <source>
        <strain evidence="3">Cb09-40</strain>
    </source>
</reference>
<keyword evidence="5" id="KW-1185">Reference proteome</keyword>
<name>A0A2G5HLY6_CERBT</name>
<feature type="region of interest" description="Disordered" evidence="1">
    <location>
        <begin position="363"/>
        <end position="392"/>
    </location>
</feature>
<evidence type="ECO:0000256" key="1">
    <source>
        <dbReference type="SAM" id="MobiDB-lite"/>
    </source>
</evidence>
<evidence type="ECO:0000313" key="4">
    <source>
        <dbReference type="Proteomes" id="UP000230605"/>
    </source>
</evidence>
<evidence type="ECO:0000313" key="3">
    <source>
        <dbReference type="EMBL" id="WPB01151.1"/>
    </source>
</evidence>
<evidence type="ECO:0008006" key="6">
    <source>
        <dbReference type="Google" id="ProtNLM"/>
    </source>
</evidence>
<dbReference type="Proteomes" id="UP000230605">
    <property type="component" value="Chromosome 4"/>
</dbReference>
<accession>A0A2G5HLY6</accession>
<dbReference type="Proteomes" id="UP001302367">
    <property type="component" value="Chromosome 4"/>
</dbReference>
<evidence type="ECO:0000313" key="2">
    <source>
        <dbReference type="EMBL" id="PIA93576.1"/>
    </source>
</evidence>
<dbReference type="EMBL" id="CP134187">
    <property type="protein sequence ID" value="WPB01151.1"/>
    <property type="molecule type" value="Genomic_DNA"/>
</dbReference>
<evidence type="ECO:0000313" key="5">
    <source>
        <dbReference type="Proteomes" id="UP001302367"/>
    </source>
</evidence>